<gene>
    <name evidence="2" type="ORF">BGI42_10095</name>
</gene>
<keyword evidence="1" id="KW-0812">Transmembrane</keyword>
<dbReference type="OrthoDB" id="9812136at2"/>
<evidence type="ECO:0000256" key="1">
    <source>
        <dbReference type="SAM" id="Phobius"/>
    </source>
</evidence>
<sequence length="66" mass="7309">MKALDYIALILVIIGAINWGLIGFFQINIVDILFGYATIFSRTVYSLVGIAGVYSLSFFTKERVTA</sequence>
<feature type="transmembrane region" description="Helical" evidence="1">
    <location>
        <begin position="7"/>
        <end position="27"/>
    </location>
</feature>
<reference evidence="3" key="1">
    <citation type="submission" date="2016-09" db="EMBL/GenBank/DDBJ databases">
        <title>Genomics of Clostridium taeniosporum, an organism which forms endospores with ribbon-like appendages.</title>
        <authorList>
            <person name="Walker J.R."/>
        </authorList>
    </citation>
    <scope>NUCLEOTIDE SEQUENCE [LARGE SCALE GENOMIC DNA]</scope>
    <source>
        <strain evidence="3">1/k</strain>
    </source>
</reference>
<keyword evidence="1" id="KW-0472">Membrane</keyword>
<evidence type="ECO:0000313" key="3">
    <source>
        <dbReference type="Proteomes" id="UP000094652"/>
    </source>
</evidence>
<keyword evidence="1" id="KW-1133">Transmembrane helix</keyword>
<dbReference type="PANTHER" id="PTHR37304:SF1">
    <property type="entry name" value="MEMBRANE PROTEIN"/>
    <property type="match status" value="1"/>
</dbReference>
<organism evidence="2 3">
    <name type="scientific">Clostridium taeniosporum</name>
    <dbReference type="NCBI Taxonomy" id="394958"/>
    <lineage>
        <taxon>Bacteria</taxon>
        <taxon>Bacillati</taxon>
        <taxon>Bacillota</taxon>
        <taxon>Clostridia</taxon>
        <taxon>Eubacteriales</taxon>
        <taxon>Clostridiaceae</taxon>
        <taxon>Clostridium</taxon>
    </lineage>
</organism>
<proteinExistence type="predicted"/>
<dbReference type="PANTHER" id="PTHR37304">
    <property type="entry name" value="MEMBRANE PROTEIN-RELATED"/>
    <property type="match status" value="1"/>
</dbReference>
<dbReference type="Proteomes" id="UP000094652">
    <property type="component" value="Chromosome"/>
</dbReference>
<dbReference type="EMBL" id="CP017253">
    <property type="protein sequence ID" value="AOR24062.1"/>
    <property type="molecule type" value="Genomic_DNA"/>
</dbReference>
<dbReference type="AlphaFoldDB" id="A0A1D7XL45"/>
<dbReference type="KEGG" id="ctae:BGI42_10095"/>
<dbReference type="InterPro" id="IPR007211">
    <property type="entry name" value="DUF378"/>
</dbReference>
<keyword evidence="3" id="KW-1185">Reference proteome</keyword>
<dbReference type="RefSeq" id="WP_069680201.1">
    <property type="nucleotide sequence ID" value="NZ_CP017253.2"/>
</dbReference>
<accession>A0A1D7XL45</accession>
<dbReference type="Pfam" id="PF04070">
    <property type="entry name" value="DUF378"/>
    <property type="match status" value="1"/>
</dbReference>
<name>A0A1D7XL45_9CLOT</name>
<protein>
    <submittedName>
        <fullName evidence="2">DUF378 domain-containing protein</fullName>
    </submittedName>
</protein>
<evidence type="ECO:0000313" key="2">
    <source>
        <dbReference type="EMBL" id="AOR24062.1"/>
    </source>
</evidence>
<feature type="transmembrane region" description="Helical" evidence="1">
    <location>
        <begin position="33"/>
        <end position="56"/>
    </location>
</feature>
<dbReference type="STRING" id="394958.BGI42_10095"/>